<dbReference type="AlphaFoldDB" id="A0AAX6DTV1"/>
<organism evidence="1 2">
    <name type="scientific">Iris pallida</name>
    <name type="common">Sweet iris</name>
    <dbReference type="NCBI Taxonomy" id="29817"/>
    <lineage>
        <taxon>Eukaryota</taxon>
        <taxon>Viridiplantae</taxon>
        <taxon>Streptophyta</taxon>
        <taxon>Embryophyta</taxon>
        <taxon>Tracheophyta</taxon>
        <taxon>Spermatophyta</taxon>
        <taxon>Magnoliopsida</taxon>
        <taxon>Liliopsida</taxon>
        <taxon>Asparagales</taxon>
        <taxon>Iridaceae</taxon>
        <taxon>Iridoideae</taxon>
        <taxon>Irideae</taxon>
        <taxon>Iris</taxon>
    </lineage>
</organism>
<gene>
    <name evidence="1" type="ORF">M6B38_227120</name>
</gene>
<sequence>MSRANFSIRTEISFMTRCTEEEEDAAKWKEMTVVIERRDVSSVDRVMRASRSVGHWAQKEWRRSCGVVGIEERLEDGSIWAMEGSFFLLYAWSEFMLKFPLPLILGF</sequence>
<dbReference type="EMBL" id="JANAVB010042018">
    <property type="protein sequence ID" value="KAJ6795109.1"/>
    <property type="molecule type" value="Genomic_DNA"/>
</dbReference>
<evidence type="ECO:0000313" key="1">
    <source>
        <dbReference type="EMBL" id="KAJ6795109.1"/>
    </source>
</evidence>
<proteinExistence type="predicted"/>
<name>A0AAX6DTV1_IRIPA</name>
<keyword evidence="2" id="KW-1185">Reference proteome</keyword>
<accession>A0AAX6DTV1</accession>
<comment type="caution">
    <text evidence="1">The sequence shown here is derived from an EMBL/GenBank/DDBJ whole genome shotgun (WGS) entry which is preliminary data.</text>
</comment>
<reference evidence="1" key="1">
    <citation type="journal article" date="2023" name="GigaByte">
        <title>Genome assembly of the bearded iris, Iris pallida Lam.</title>
        <authorList>
            <person name="Bruccoleri R.E."/>
            <person name="Oakeley E.J."/>
            <person name="Faust A.M.E."/>
            <person name="Altorfer M."/>
            <person name="Dessus-Babus S."/>
            <person name="Burckhardt D."/>
            <person name="Oertli M."/>
            <person name="Naumann U."/>
            <person name="Petersen F."/>
            <person name="Wong J."/>
        </authorList>
    </citation>
    <scope>NUCLEOTIDE SEQUENCE</scope>
    <source>
        <strain evidence="1">GSM-AAB239-AS_SAM_17_03QT</strain>
    </source>
</reference>
<reference evidence="1" key="2">
    <citation type="submission" date="2023-04" db="EMBL/GenBank/DDBJ databases">
        <authorList>
            <person name="Bruccoleri R.E."/>
            <person name="Oakeley E.J."/>
            <person name="Faust A.-M."/>
            <person name="Dessus-Babus S."/>
            <person name="Altorfer M."/>
            <person name="Burckhardt D."/>
            <person name="Oertli M."/>
            <person name="Naumann U."/>
            <person name="Petersen F."/>
            <person name="Wong J."/>
        </authorList>
    </citation>
    <scope>NUCLEOTIDE SEQUENCE</scope>
    <source>
        <strain evidence="1">GSM-AAB239-AS_SAM_17_03QT</strain>
        <tissue evidence="1">Leaf</tissue>
    </source>
</reference>
<dbReference type="Proteomes" id="UP001140949">
    <property type="component" value="Unassembled WGS sequence"/>
</dbReference>
<evidence type="ECO:0000313" key="2">
    <source>
        <dbReference type="Proteomes" id="UP001140949"/>
    </source>
</evidence>
<protein>
    <submittedName>
        <fullName evidence="1">Uncharacterized protein</fullName>
    </submittedName>
</protein>